<organism evidence="2 3">
    <name type="scientific">Phaseolus angularis</name>
    <name type="common">Azuki bean</name>
    <name type="synonym">Vigna angularis</name>
    <dbReference type="NCBI Taxonomy" id="3914"/>
    <lineage>
        <taxon>Eukaryota</taxon>
        <taxon>Viridiplantae</taxon>
        <taxon>Streptophyta</taxon>
        <taxon>Embryophyta</taxon>
        <taxon>Tracheophyta</taxon>
        <taxon>Spermatophyta</taxon>
        <taxon>Magnoliopsida</taxon>
        <taxon>eudicotyledons</taxon>
        <taxon>Gunneridae</taxon>
        <taxon>Pentapetalae</taxon>
        <taxon>rosids</taxon>
        <taxon>fabids</taxon>
        <taxon>Fabales</taxon>
        <taxon>Fabaceae</taxon>
        <taxon>Papilionoideae</taxon>
        <taxon>50 kb inversion clade</taxon>
        <taxon>NPAAA clade</taxon>
        <taxon>indigoferoid/millettioid clade</taxon>
        <taxon>Phaseoleae</taxon>
        <taxon>Vigna</taxon>
    </lineage>
</organism>
<evidence type="ECO:0000256" key="1">
    <source>
        <dbReference type="SAM" id="MobiDB-lite"/>
    </source>
</evidence>
<protein>
    <submittedName>
        <fullName evidence="2">Uncharacterized protein</fullName>
    </submittedName>
</protein>
<dbReference type="AlphaFoldDB" id="A0A0L9UWP2"/>
<reference evidence="3" key="1">
    <citation type="journal article" date="2015" name="Proc. Natl. Acad. Sci. U.S.A.">
        <title>Genome sequencing of adzuki bean (Vigna angularis) provides insight into high starch and low fat accumulation and domestication.</title>
        <authorList>
            <person name="Yang K."/>
            <person name="Tian Z."/>
            <person name="Chen C."/>
            <person name="Luo L."/>
            <person name="Zhao B."/>
            <person name="Wang Z."/>
            <person name="Yu L."/>
            <person name="Li Y."/>
            <person name="Sun Y."/>
            <person name="Li W."/>
            <person name="Chen Y."/>
            <person name="Li Y."/>
            <person name="Zhang Y."/>
            <person name="Ai D."/>
            <person name="Zhao J."/>
            <person name="Shang C."/>
            <person name="Ma Y."/>
            <person name="Wu B."/>
            <person name="Wang M."/>
            <person name="Gao L."/>
            <person name="Sun D."/>
            <person name="Zhang P."/>
            <person name="Guo F."/>
            <person name="Wang W."/>
            <person name="Li Y."/>
            <person name="Wang J."/>
            <person name="Varshney R.K."/>
            <person name="Wang J."/>
            <person name="Ling H.Q."/>
            <person name="Wan P."/>
        </authorList>
    </citation>
    <scope>NUCLEOTIDE SEQUENCE</scope>
    <source>
        <strain evidence="3">cv. Jingnong 6</strain>
    </source>
</reference>
<name>A0A0L9UWP2_PHAAN</name>
<gene>
    <name evidence="2" type="ORF">LR48_Vigan07g098900</name>
</gene>
<proteinExistence type="predicted"/>
<dbReference type="Gramene" id="KOM47285">
    <property type="protein sequence ID" value="KOM47285"/>
    <property type="gene ID" value="LR48_Vigan07g098900"/>
</dbReference>
<dbReference type="EMBL" id="CM003377">
    <property type="protein sequence ID" value="KOM47285.1"/>
    <property type="molecule type" value="Genomic_DNA"/>
</dbReference>
<feature type="region of interest" description="Disordered" evidence="1">
    <location>
        <begin position="1"/>
        <end position="22"/>
    </location>
</feature>
<evidence type="ECO:0000313" key="3">
    <source>
        <dbReference type="Proteomes" id="UP000053144"/>
    </source>
</evidence>
<accession>A0A0L9UWP2</accession>
<evidence type="ECO:0000313" key="2">
    <source>
        <dbReference type="EMBL" id="KOM47285.1"/>
    </source>
</evidence>
<sequence length="105" mass="11285">MVEVNMVEDSGVGGDRDEVEDAGRWVMENGDLRFGPGHVGDEGDDIGSVRIWPMSIWLPVSNIRCPRQVNLVEDDNRGTLQSWAAAPDVSGGCSWKTNSGGSPAN</sequence>
<dbReference type="Proteomes" id="UP000053144">
    <property type="component" value="Chromosome 7"/>
</dbReference>